<gene>
    <name evidence="17" type="ORF">BINO364_LOCUS12337</name>
</gene>
<dbReference type="AlphaFoldDB" id="A0A8J9UVL8"/>
<reference evidence="17" key="1">
    <citation type="submission" date="2021-12" db="EMBL/GenBank/DDBJ databases">
        <authorList>
            <person name="Martin H S."/>
        </authorList>
    </citation>
    <scope>NUCLEOTIDE SEQUENCE</scope>
</reference>
<evidence type="ECO:0000256" key="1">
    <source>
        <dbReference type="ARBA" id="ARBA00000928"/>
    </source>
</evidence>
<name>A0A8J9UVL8_9NEOP</name>
<evidence type="ECO:0000256" key="10">
    <source>
        <dbReference type="ARBA" id="ARBA00022833"/>
    </source>
</evidence>
<keyword evidence="12" id="KW-0809">Transit peptide</keyword>
<dbReference type="OrthoDB" id="46913at2759"/>
<keyword evidence="18" id="KW-1185">Reference proteome</keyword>
<dbReference type="EMBL" id="OV170226">
    <property type="protein sequence ID" value="CAH0726933.1"/>
    <property type="molecule type" value="Genomic_DNA"/>
</dbReference>
<evidence type="ECO:0000256" key="4">
    <source>
        <dbReference type="ARBA" id="ARBA00007626"/>
    </source>
</evidence>
<evidence type="ECO:0000256" key="11">
    <source>
        <dbReference type="ARBA" id="ARBA00022842"/>
    </source>
</evidence>
<dbReference type="InterPro" id="IPR033495">
    <property type="entry name" value="MRPP3_PIN_dom"/>
</dbReference>
<dbReference type="PANTHER" id="PTHR13547">
    <property type="match status" value="1"/>
</dbReference>
<comment type="cofactor">
    <cofactor evidence="2">
        <name>Mg(2+)</name>
        <dbReference type="ChEBI" id="CHEBI:18420"/>
    </cofactor>
</comment>
<keyword evidence="10" id="KW-0862">Zinc</keyword>
<dbReference type="EC" id="3.1.26.5" evidence="5"/>
<evidence type="ECO:0000256" key="14">
    <source>
        <dbReference type="ARBA" id="ARBA00044536"/>
    </source>
</evidence>
<dbReference type="Gene3D" id="3.40.50.11980">
    <property type="match status" value="1"/>
</dbReference>
<dbReference type="GO" id="GO:0001682">
    <property type="term" value="P:tRNA 5'-leader removal"/>
    <property type="evidence" value="ECO:0007669"/>
    <property type="project" value="TreeGrafter"/>
</dbReference>
<feature type="non-terminal residue" evidence="17">
    <location>
        <position position="529"/>
    </location>
</feature>
<accession>A0A8J9UVL8</accession>
<keyword evidence="13" id="KW-0496">Mitochondrion</keyword>
<evidence type="ECO:0000256" key="8">
    <source>
        <dbReference type="ARBA" id="ARBA00022723"/>
    </source>
</evidence>
<keyword evidence="6" id="KW-0819">tRNA processing</keyword>
<organism evidence="17 18">
    <name type="scientific">Brenthis ino</name>
    <name type="common">lesser marbled fritillary</name>
    <dbReference type="NCBI Taxonomy" id="405034"/>
    <lineage>
        <taxon>Eukaryota</taxon>
        <taxon>Metazoa</taxon>
        <taxon>Ecdysozoa</taxon>
        <taxon>Arthropoda</taxon>
        <taxon>Hexapoda</taxon>
        <taxon>Insecta</taxon>
        <taxon>Pterygota</taxon>
        <taxon>Neoptera</taxon>
        <taxon>Endopterygota</taxon>
        <taxon>Lepidoptera</taxon>
        <taxon>Glossata</taxon>
        <taxon>Ditrysia</taxon>
        <taxon>Papilionoidea</taxon>
        <taxon>Nymphalidae</taxon>
        <taxon>Heliconiinae</taxon>
        <taxon>Argynnini</taxon>
        <taxon>Brenthis</taxon>
    </lineage>
</organism>
<evidence type="ECO:0000313" key="17">
    <source>
        <dbReference type="EMBL" id="CAH0726933.1"/>
    </source>
</evidence>
<evidence type="ECO:0000259" key="16">
    <source>
        <dbReference type="Pfam" id="PF16953"/>
    </source>
</evidence>
<keyword evidence="11" id="KW-0460">Magnesium</keyword>
<feature type="domain" description="PRORP" evidence="16">
    <location>
        <begin position="291"/>
        <end position="525"/>
    </location>
</feature>
<evidence type="ECO:0000256" key="2">
    <source>
        <dbReference type="ARBA" id="ARBA00001946"/>
    </source>
</evidence>
<evidence type="ECO:0000256" key="3">
    <source>
        <dbReference type="ARBA" id="ARBA00004173"/>
    </source>
</evidence>
<sequence>MAIMSVIKKHFIWTYKGFMTRNICFTKTARYLSQVAVSKTTVNKTAQIDFLKTELGNSNNAWNDLKSSVLNKPGSINQKNIDAVILKILVTTKKFDAALSFANHLRSSNEELSLGVINGLLHFYYEYAKENALTENERDFILNSYKYLYDKYKILDYSTNEKLLHALCSINEWRKCMKMLDDFHLSGTPSHSAFSTLIGTLFRNNRKAEAFIIIDRSVNNRRPLQDYAYNEWIKYILRKYKDKKFLAKYLNEICFHISDNCAIVSAVTAQRLKESFEILNWHAKFAAVQKHSGECTGCNKALDCLKLTEEEFSILQNNVKEKLIVGSDLLLKSSPEELKRFLDFMEKTAPYDIVLDALNIAFTVGEPYHRIRVLNYVVDYFNSQNKKLLLLGRKHMLRWQRGALLNIMKKTENFFIDDISQDDPYFITAAILSGSNTDIVSRDLLRGHRFLLQQDKLQRVFQRWQWQHQWMVFVPKYKPIIQAPLKFTPLAQQSSNGWHLPYLAENASTSGQVSDGVHDCASWLCLKSS</sequence>
<comment type="subcellular location">
    <subcellularLocation>
        <location evidence="3">Mitochondrion</location>
    </subcellularLocation>
</comment>
<evidence type="ECO:0000313" key="18">
    <source>
        <dbReference type="Proteomes" id="UP000838878"/>
    </source>
</evidence>
<keyword evidence="9" id="KW-0378">Hydrolase</keyword>
<evidence type="ECO:0000256" key="7">
    <source>
        <dbReference type="ARBA" id="ARBA00022722"/>
    </source>
</evidence>
<dbReference type="PANTHER" id="PTHR13547:SF1">
    <property type="entry name" value="MITOCHONDRIAL RIBONUCLEASE P CATALYTIC SUBUNIT"/>
    <property type="match status" value="1"/>
</dbReference>
<evidence type="ECO:0000256" key="13">
    <source>
        <dbReference type="ARBA" id="ARBA00023128"/>
    </source>
</evidence>
<evidence type="ECO:0000256" key="5">
    <source>
        <dbReference type="ARBA" id="ARBA00012179"/>
    </source>
</evidence>
<dbReference type="Proteomes" id="UP000838878">
    <property type="component" value="Chromosome 6"/>
</dbReference>
<dbReference type="Pfam" id="PF16953">
    <property type="entry name" value="PRORP"/>
    <property type="match status" value="1"/>
</dbReference>
<evidence type="ECO:0000256" key="9">
    <source>
        <dbReference type="ARBA" id="ARBA00022801"/>
    </source>
</evidence>
<evidence type="ECO:0000256" key="12">
    <source>
        <dbReference type="ARBA" id="ARBA00022946"/>
    </source>
</evidence>
<dbReference type="InterPro" id="IPR031595">
    <property type="entry name" value="PRORP_C"/>
</dbReference>
<dbReference type="Gene3D" id="1.25.40.10">
    <property type="entry name" value="Tetratricopeptide repeat domain"/>
    <property type="match status" value="1"/>
</dbReference>
<dbReference type="GO" id="GO:0046872">
    <property type="term" value="F:metal ion binding"/>
    <property type="evidence" value="ECO:0007669"/>
    <property type="project" value="UniProtKB-KW"/>
</dbReference>
<proteinExistence type="inferred from homology"/>
<keyword evidence="7" id="KW-0540">Nuclease</keyword>
<dbReference type="GO" id="GO:0030678">
    <property type="term" value="C:mitochondrial ribonuclease P complex"/>
    <property type="evidence" value="ECO:0007669"/>
    <property type="project" value="TreeGrafter"/>
</dbReference>
<dbReference type="GO" id="GO:0097745">
    <property type="term" value="P:mitochondrial tRNA 5'-end processing"/>
    <property type="evidence" value="ECO:0007669"/>
    <property type="project" value="TreeGrafter"/>
</dbReference>
<dbReference type="InterPro" id="IPR011990">
    <property type="entry name" value="TPR-like_helical_dom_sf"/>
</dbReference>
<dbReference type="CDD" id="cd18718">
    <property type="entry name" value="PIN_PRORP"/>
    <property type="match status" value="1"/>
</dbReference>
<protein>
    <recommendedName>
        <fullName evidence="14">Mitochondrial ribonuclease P catalytic subunit</fullName>
        <ecNumber evidence="5">3.1.26.5</ecNumber>
    </recommendedName>
    <alternativeName>
        <fullName evidence="15">Mitochondrial ribonuclease P protein 3</fullName>
    </alternativeName>
</protein>
<evidence type="ECO:0000256" key="15">
    <source>
        <dbReference type="ARBA" id="ARBA00044559"/>
    </source>
</evidence>
<comment type="similarity">
    <text evidence="4">Belongs to the PPR family. P subfamily.</text>
</comment>
<comment type="catalytic activity">
    <reaction evidence="1">
        <text>Endonucleolytic cleavage of RNA, removing 5'-extranucleotides from tRNA precursor.</text>
        <dbReference type="EC" id="3.1.26.5"/>
    </reaction>
</comment>
<keyword evidence="8" id="KW-0479">Metal-binding</keyword>
<evidence type="ECO:0000256" key="6">
    <source>
        <dbReference type="ARBA" id="ARBA00022694"/>
    </source>
</evidence>
<dbReference type="GO" id="GO:0004526">
    <property type="term" value="F:ribonuclease P activity"/>
    <property type="evidence" value="ECO:0007669"/>
    <property type="project" value="UniProtKB-EC"/>
</dbReference>